<dbReference type="InterPro" id="IPR006553">
    <property type="entry name" value="Leu-rich_rpt_Cys-con_subtyp"/>
</dbReference>
<evidence type="ECO:0000313" key="1">
    <source>
        <dbReference type="EMBL" id="KAK6589556.1"/>
    </source>
</evidence>
<dbReference type="PANTHER" id="PTHR13318">
    <property type="entry name" value="PARTNER OF PAIRED, ISOFORM B-RELATED"/>
    <property type="match status" value="1"/>
</dbReference>
<keyword evidence="2" id="KW-1185">Reference proteome</keyword>
<evidence type="ECO:0000313" key="2">
    <source>
        <dbReference type="Proteomes" id="UP001311799"/>
    </source>
</evidence>
<dbReference type="InterPro" id="IPR032675">
    <property type="entry name" value="LRR_dom_sf"/>
</dbReference>
<dbReference type="SUPFAM" id="SSF52047">
    <property type="entry name" value="RNI-like"/>
    <property type="match status" value="2"/>
</dbReference>
<comment type="caution">
    <text evidence="1">The sequence shown here is derived from an EMBL/GenBank/DDBJ whole genome shotgun (WGS) entry which is preliminary data.</text>
</comment>
<proteinExistence type="predicted"/>
<dbReference type="PANTHER" id="PTHR13318:SF190">
    <property type="entry name" value="PARTNER OF PAIRED, ISOFORM B"/>
    <property type="match status" value="1"/>
</dbReference>
<name>A0AAV9XXY9_9CRYT</name>
<dbReference type="SMART" id="SM00367">
    <property type="entry name" value="LRR_CC"/>
    <property type="match status" value="6"/>
</dbReference>
<dbReference type="AlphaFoldDB" id="A0AAV9XXY9"/>
<dbReference type="Proteomes" id="UP001311799">
    <property type="component" value="Unassembled WGS sequence"/>
</dbReference>
<dbReference type="Gene3D" id="3.80.10.10">
    <property type="entry name" value="Ribonuclease Inhibitor"/>
    <property type="match status" value="3"/>
</dbReference>
<dbReference type="GO" id="GO:0031146">
    <property type="term" value="P:SCF-dependent proteasomal ubiquitin-dependent protein catabolic process"/>
    <property type="evidence" value="ECO:0007669"/>
    <property type="project" value="TreeGrafter"/>
</dbReference>
<organism evidence="1 2">
    <name type="scientific">Cryptosporidium xiaoi</name>
    <dbReference type="NCBI Taxonomy" id="659607"/>
    <lineage>
        <taxon>Eukaryota</taxon>
        <taxon>Sar</taxon>
        <taxon>Alveolata</taxon>
        <taxon>Apicomplexa</taxon>
        <taxon>Conoidasida</taxon>
        <taxon>Coccidia</taxon>
        <taxon>Eucoccidiorida</taxon>
        <taxon>Eimeriorina</taxon>
        <taxon>Cryptosporidiidae</taxon>
        <taxon>Cryptosporidium</taxon>
    </lineage>
</organism>
<sequence length="659" mass="74959">MLSLIEDGETLEDVIDSKEFLETQVKKGKLSIQGLRKYSDQTICNIYKVLKRSSIKITESFIYGISGPYRKQLIIPYCNGIKASSLNYLFFNSPNLEVVDLSNCYQVNNRVVRCIISNCNKLKELNISGCKLVTDSAFKTELFSPVKSSLCNLKSLIIENCCQIIDLHNVIKHSVGLEVLNISSCRNITLGTLEDIVQCCVNLKELDISSCDGINDGSCEFNCSINNSIEKITISRSKLSSKILEKIVSSFTKLKFLDLKFNINMNDEVFKRITLNLKDLETLKLKNCANISDKSFYYLDKNLKKLQHLDISWCPLLTSTTIKYLALRYSEDDVCRLKTLKLSQSTNLGMNFNPHKCMFENSNRIKIPKLTLNDDETLDNHYSDDNSILQLVETNKSELFVLEEDIIDDKVLKLIQDLEIETKLVGGGLTPLSMCCIIKSNSDSLVDLELDGLKNVITSDLIHYIGTYCINLKNLSISIYELSDLLIDSFKEVCTNCRNIEKISLDISYIKSIKYQSLILECLIGDCCLLNLKELILISNSGLGFSGDCFDIISSGKFRPYKLVINNLQSVPRGYFVDNEIKLKSFFSNITELSFSVNDTIDDKELVFLLNNMNNISSLEIINFNGLSRDFPIFVWENYPKIKHLNINDKINKVFLERF</sequence>
<gene>
    <name evidence="1" type="ORF">RS030_203060</name>
</gene>
<reference evidence="1 2" key="1">
    <citation type="submission" date="2023-10" db="EMBL/GenBank/DDBJ databases">
        <title>Comparative genomics analysis reveals potential genetic determinants of host preference in Cryptosporidium xiaoi.</title>
        <authorList>
            <person name="Xiao L."/>
            <person name="Li J."/>
        </authorList>
    </citation>
    <scope>NUCLEOTIDE SEQUENCE [LARGE SCALE GENOMIC DNA]</scope>
    <source>
        <strain evidence="1 2">52996</strain>
    </source>
</reference>
<protein>
    <submittedName>
        <fullName evidence="1">LRR protein</fullName>
    </submittedName>
</protein>
<dbReference type="GO" id="GO:0019005">
    <property type="term" value="C:SCF ubiquitin ligase complex"/>
    <property type="evidence" value="ECO:0007669"/>
    <property type="project" value="TreeGrafter"/>
</dbReference>
<accession>A0AAV9XXY9</accession>
<dbReference type="EMBL" id="JAWDEY010000012">
    <property type="protein sequence ID" value="KAK6589556.1"/>
    <property type="molecule type" value="Genomic_DNA"/>
</dbReference>